<dbReference type="InterPro" id="IPR000073">
    <property type="entry name" value="AB_hydrolase_1"/>
</dbReference>
<dbReference type="EMBL" id="QTNY01000023">
    <property type="protein sequence ID" value="RQP71820.1"/>
    <property type="molecule type" value="Genomic_DNA"/>
</dbReference>
<feature type="region of interest" description="Disordered" evidence="2">
    <location>
        <begin position="259"/>
        <end position="299"/>
    </location>
</feature>
<dbReference type="InterPro" id="IPR050266">
    <property type="entry name" value="AB_hydrolase_sf"/>
</dbReference>
<evidence type="ECO:0000313" key="5">
    <source>
        <dbReference type="Proteomes" id="UP000273734"/>
    </source>
</evidence>
<gene>
    <name evidence="4" type="ORF">DF015_27145</name>
</gene>
<proteinExistence type="predicted"/>
<name>A0AB74CZS2_9BURK</name>
<sequence>MPKPFHRVGHGPHAVLVLHGWFGDARSFEPIEAWLAQDKFSYVFVDYRGYGERRDTRGAYTIDEIAADALALADALGFRTFSLVGHSMGGMAIEKIAACAPERVRALVPIAPVPCGGIAFDAARRALFEGAAEHPDNRRAIIDRSTGGRLPSSWVEWKAAYSASHSSPEAFAAYFHAWADTDFSDEIAGRHPVKVLVGEHDPTFNAALMAKTYLRRYPLATVDVLANAGHYPMNETPLALVAAIESFLLAVDGATDVSTCPPDSRRFPTEFSPSLASDESGIRTDTMCSSERSPKEKRA</sequence>
<evidence type="ECO:0000259" key="3">
    <source>
        <dbReference type="Pfam" id="PF12697"/>
    </source>
</evidence>
<keyword evidence="1 4" id="KW-0378">Hydrolase</keyword>
<protein>
    <submittedName>
        <fullName evidence="4">Alpha/beta hydrolase</fullName>
    </submittedName>
</protein>
<feature type="domain" description="AB hydrolase-1" evidence="3">
    <location>
        <begin position="15"/>
        <end position="243"/>
    </location>
</feature>
<organism evidence="4 5">
    <name type="scientific">Burkholderia ubonensis</name>
    <dbReference type="NCBI Taxonomy" id="101571"/>
    <lineage>
        <taxon>Bacteria</taxon>
        <taxon>Pseudomonadati</taxon>
        <taxon>Pseudomonadota</taxon>
        <taxon>Betaproteobacteria</taxon>
        <taxon>Burkholderiales</taxon>
        <taxon>Burkholderiaceae</taxon>
        <taxon>Burkholderia</taxon>
        <taxon>Burkholderia cepacia complex</taxon>
    </lineage>
</organism>
<dbReference type="GO" id="GO:0016020">
    <property type="term" value="C:membrane"/>
    <property type="evidence" value="ECO:0007669"/>
    <property type="project" value="TreeGrafter"/>
</dbReference>
<dbReference type="PANTHER" id="PTHR43798:SF31">
    <property type="entry name" value="AB HYDROLASE SUPERFAMILY PROTEIN YCLE"/>
    <property type="match status" value="1"/>
</dbReference>
<evidence type="ECO:0000256" key="1">
    <source>
        <dbReference type="ARBA" id="ARBA00022801"/>
    </source>
</evidence>
<dbReference type="Proteomes" id="UP000273734">
    <property type="component" value="Unassembled WGS sequence"/>
</dbReference>
<comment type="caution">
    <text evidence="4">The sequence shown here is derived from an EMBL/GenBank/DDBJ whole genome shotgun (WGS) entry which is preliminary data.</text>
</comment>
<dbReference type="Gene3D" id="3.40.50.1820">
    <property type="entry name" value="alpha/beta hydrolase"/>
    <property type="match status" value="1"/>
</dbReference>
<dbReference type="GO" id="GO:0016787">
    <property type="term" value="F:hydrolase activity"/>
    <property type="evidence" value="ECO:0007669"/>
    <property type="project" value="UniProtKB-KW"/>
</dbReference>
<dbReference type="Pfam" id="PF12697">
    <property type="entry name" value="Abhydrolase_6"/>
    <property type="match status" value="1"/>
</dbReference>
<evidence type="ECO:0000313" key="4">
    <source>
        <dbReference type="EMBL" id="RQP71820.1"/>
    </source>
</evidence>
<accession>A0AB74CZS2</accession>
<dbReference type="AlphaFoldDB" id="A0AB74CZS2"/>
<dbReference type="InterPro" id="IPR029058">
    <property type="entry name" value="AB_hydrolase_fold"/>
</dbReference>
<reference evidence="4 5" key="1">
    <citation type="submission" date="2018-08" db="EMBL/GenBank/DDBJ databases">
        <title>Comparative analysis of Burkholderia isolates from Puerto Rico.</title>
        <authorList>
            <person name="Hall C."/>
            <person name="Sahl J."/>
            <person name="Wagner D."/>
        </authorList>
    </citation>
    <scope>NUCLEOTIDE SEQUENCE [LARGE SCALE GENOMIC DNA]</scope>
    <source>
        <strain evidence="4 5">Bp8964</strain>
    </source>
</reference>
<dbReference type="PANTHER" id="PTHR43798">
    <property type="entry name" value="MONOACYLGLYCEROL LIPASE"/>
    <property type="match status" value="1"/>
</dbReference>
<evidence type="ECO:0000256" key="2">
    <source>
        <dbReference type="SAM" id="MobiDB-lite"/>
    </source>
</evidence>
<dbReference type="SUPFAM" id="SSF53474">
    <property type="entry name" value="alpha/beta-Hydrolases"/>
    <property type="match status" value="1"/>
</dbReference>